<proteinExistence type="predicted"/>
<accession>A0A8T1UKV5</accession>
<keyword evidence="1" id="KW-0812">Transmembrane</keyword>
<organism evidence="3 4">
    <name type="scientific">Phytophthora cactorum</name>
    <dbReference type="NCBI Taxonomy" id="29920"/>
    <lineage>
        <taxon>Eukaryota</taxon>
        <taxon>Sar</taxon>
        <taxon>Stramenopiles</taxon>
        <taxon>Oomycota</taxon>
        <taxon>Peronosporomycetes</taxon>
        <taxon>Peronosporales</taxon>
        <taxon>Peronosporaceae</taxon>
        <taxon>Phytophthora</taxon>
    </lineage>
</organism>
<evidence type="ECO:0000313" key="4">
    <source>
        <dbReference type="Proteomes" id="UP000688947"/>
    </source>
</evidence>
<reference evidence="3" key="1">
    <citation type="submission" date="2021-01" db="EMBL/GenBank/DDBJ databases">
        <title>Phytophthora aleatoria, a newly-described species from Pinus radiata is distinct from Phytophthora cactorum isolates based on comparative genomics.</title>
        <authorList>
            <person name="Mcdougal R."/>
            <person name="Panda P."/>
            <person name="Williams N."/>
            <person name="Studholme D.J."/>
        </authorList>
    </citation>
    <scope>NUCLEOTIDE SEQUENCE</scope>
    <source>
        <strain evidence="3">NZFS 3830</strain>
    </source>
</reference>
<dbReference type="Proteomes" id="UP000688947">
    <property type="component" value="Unassembled WGS sequence"/>
</dbReference>
<protein>
    <submittedName>
        <fullName evidence="3">Uncharacterized protein</fullName>
    </submittedName>
</protein>
<feature type="transmembrane region" description="Helical" evidence="1">
    <location>
        <begin position="44"/>
        <end position="68"/>
    </location>
</feature>
<evidence type="ECO:0000313" key="3">
    <source>
        <dbReference type="EMBL" id="KAG6964021.1"/>
    </source>
</evidence>
<feature type="chain" id="PRO_5035855803" evidence="2">
    <location>
        <begin position="21"/>
        <end position="148"/>
    </location>
</feature>
<feature type="signal peptide" evidence="2">
    <location>
        <begin position="1"/>
        <end position="20"/>
    </location>
</feature>
<sequence length="148" mass="16194">MVVMCLAWTLWLLNISPISMVNHIMDTTSLERGSYWQFVDLPLPIYELAIFGLASIGVGYAFILVNLVRKRAYSARVSPENGALARIHAFSTGVLDVITRVATDRTASRSPSSAASLVTSLTSNEIIARKRLVCKPEYLPLCGPLGPK</sequence>
<keyword evidence="1" id="KW-0472">Membrane</keyword>
<evidence type="ECO:0000256" key="2">
    <source>
        <dbReference type="SAM" id="SignalP"/>
    </source>
</evidence>
<dbReference type="AlphaFoldDB" id="A0A8T1UKV5"/>
<keyword evidence="2" id="KW-0732">Signal</keyword>
<evidence type="ECO:0000256" key="1">
    <source>
        <dbReference type="SAM" id="Phobius"/>
    </source>
</evidence>
<comment type="caution">
    <text evidence="3">The sequence shown here is derived from an EMBL/GenBank/DDBJ whole genome shotgun (WGS) entry which is preliminary data.</text>
</comment>
<name>A0A8T1UKV5_9STRA</name>
<keyword evidence="1" id="KW-1133">Transmembrane helix</keyword>
<gene>
    <name evidence="3" type="ORF">JG687_00006223</name>
</gene>
<dbReference type="EMBL" id="JAENGZ010000250">
    <property type="protein sequence ID" value="KAG6964021.1"/>
    <property type="molecule type" value="Genomic_DNA"/>
</dbReference>